<protein>
    <submittedName>
        <fullName evidence="9">FecCD family ABC transporter permease</fullName>
    </submittedName>
</protein>
<evidence type="ECO:0000313" key="9">
    <source>
        <dbReference type="EMBL" id="MFC5475416.1"/>
    </source>
</evidence>
<dbReference type="Gene3D" id="1.10.3470.10">
    <property type="entry name" value="ABC transporter involved in vitamin B12 uptake, BtuC"/>
    <property type="match status" value="1"/>
</dbReference>
<evidence type="ECO:0000256" key="8">
    <source>
        <dbReference type="SAM" id="Phobius"/>
    </source>
</evidence>
<keyword evidence="3" id="KW-0813">Transport</keyword>
<feature type="transmembrane region" description="Helical" evidence="8">
    <location>
        <begin position="263"/>
        <end position="288"/>
    </location>
</feature>
<feature type="transmembrane region" description="Helical" evidence="8">
    <location>
        <begin position="87"/>
        <end position="108"/>
    </location>
</feature>
<dbReference type="PANTHER" id="PTHR30472:SF37">
    <property type="entry name" value="FE(3+) DICITRATE TRANSPORT SYSTEM PERMEASE PROTEIN FECD-RELATED"/>
    <property type="match status" value="1"/>
</dbReference>
<evidence type="ECO:0000256" key="1">
    <source>
        <dbReference type="ARBA" id="ARBA00004651"/>
    </source>
</evidence>
<dbReference type="InterPro" id="IPR000522">
    <property type="entry name" value="ABC_transptr_permease_BtuC"/>
</dbReference>
<keyword evidence="4" id="KW-1003">Cell membrane</keyword>
<evidence type="ECO:0000256" key="4">
    <source>
        <dbReference type="ARBA" id="ARBA00022475"/>
    </source>
</evidence>
<proteinExistence type="inferred from homology"/>
<evidence type="ECO:0000256" key="6">
    <source>
        <dbReference type="ARBA" id="ARBA00022989"/>
    </source>
</evidence>
<feature type="transmembrane region" description="Helical" evidence="8">
    <location>
        <begin position="33"/>
        <end position="57"/>
    </location>
</feature>
<dbReference type="PANTHER" id="PTHR30472">
    <property type="entry name" value="FERRIC ENTEROBACTIN TRANSPORT SYSTEM PERMEASE PROTEIN"/>
    <property type="match status" value="1"/>
</dbReference>
<keyword evidence="7 8" id="KW-0472">Membrane</keyword>
<name>A0ABW0MEM3_9BURK</name>
<dbReference type="Pfam" id="PF01032">
    <property type="entry name" value="FecCD"/>
    <property type="match status" value="1"/>
</dbReference>
<sequence length="356" mass="36385">MNQPYFSPDNTLEPGVILLRCGRFSLLFAWRSLAAIAGLSTALACAVGIALMAGATWLSPPQLVSILLGHATPGLQLLVLEFRLPRVLVGLLAGAALGLAGCLIQALTRNRLATPDLLGVADGATLGVFVALIGSASGMFGPWWVGPLGALGAVVLLLVASGDLGSRGQRLLIVGLALSSLLRAVTELALSRQELMHASALYAWSIGSLNGRSYSAALPLAIGLLLLLPPTLLTTRRLALLRFDTEIAAGLGLPVRATQWQALLSAVLLAGLAVGVCGPIAFVALAAPFIAERLVGGGRIALLGAALAGATLVVGADTMGRVLLSAAELPVGVICNLLGGPFLLWLLLSERKGAMG</sequence>
<evidence type="ECO:0000256" key="3">
    <source>
        <dbReference type="ARBA" id="ARBA00022448"/>
    </source>
</evidence>
<evidence type="ECO:0000256" key="7">
    <source>
        <dbReference type="ARBA" id="ARBA00023136"/>
    </source>
</evidence>
<gene>
    <name evidence="9" type="ORF">ACFPM8_15760</name>
</gene>
<feature type="transmembrane region" description="Helical" evidence="8">
    <location>
        <begin position="329"/>
        <end position="348"/>
    </location>
</feature>
<comment type="subcellular location">
    <subcellularLocation>
        <location evidence="1">Cell membrane</location>
        <topology evidence="1">Multi-pass membrane protein</topology>
    </subcellularLocation>
</comment>
<feature type="transmembrane region" description="Helical" evidence="8">
    <location>
        <begin position="211"/>
        <end position="228"/>
    </location>
</feature>
<keyword evidence="10" id="KW-1185">Reference proteome</keyword>
<keyword evidence="5 8" id="KW-0812">Transmembrane</keyword>
<dbReference type="Proteomes" id="UP001596045">
    <property type="component" value="Unassembled WGS sequence"/>
</dbReference>
<comment type="caution">
    <text evidence="9">The sequence shown here is derived from an EMBL/GenBank/DDBJ whole genome shotgun (WGS) entry which is preliminary data.</text>
</comment>
<dbReference type="EMBL" id="JBHSMT010000026">
    <property type="protein sequence ID" value="MFC5475416.1"/>
    <property type="molecule type" value="Genomic_DNA"/>
</dbReference>
<dbReference type="RefSeq" id="WP_378998665.1">
    <property type="nucleotide sequence ID" value="NZ_JBHSMT010000026.1"/>
</dbReference>
<organism evidence="9 10">
    <name type="scientific">Paraherbaspirillum soli</name>
    <dbReference type="NCBI Taxonomy" id="631222"/>
    <lineage>
        <taxon>Bacteria</taxon>
        <taxon>Pseudomonadati</taxon>
        <taxon>Pseudomonadota</taxon>
        <taxon>Betaproteobacteria</taxon>
        <taxon>Burkholderiales</taxon>
        <taxon>Oxalobacteraceae</taxon>
        <taxon>Paraherbaspirillum</taxon>
    </lineage>
</organism>
<comment type="similarity">
    <text evidence="2">Belongs to the binding-protein-dependent transport system permease family. FecCD subfamily.</text>
</comment>
<accession>A0ABW0MEM3</accession>
<dbReference type="InterPro" id="IPR037294">
    <property type="entry name" value="ABC_BtuC-like"/>
</dbReference>
<feature type="transmembrane region" description="Helical" evidence="8">
    <location>
        <begin position="128"/>
        <end position="159"/>
    </location>
</feature>
<dbReference type="SUPFAM" id="SSF81345">
    <property type="entry name" value="ABC transporter involved in vitamin B12 uptake, BtuC"/>
    <property type="match status" value="1"/>
</dbReference>
<evidence type="ECO:0000256" key="5">
    <source>
        <dbReference type="ARBA" id="ARBA00022692"/>
    </source>
</evidence>
<keyword evidence="6 8" id="KW-1133">Transmembrane helix</keyword>
<evidence type="ECO:0000256" key="2">
    <source>
        <dbReference type="ARBA" id="ARBA00007935"/>
    </source>
</evidence>
<reference evidence="10" key="1">
    <citation type="journal article" date="2019" name="Int. J. Syst. Evol. Microbiol.">
        <title>The Global Catalogue of Microorganisms (GCM) 10K type strain sequencing project: providing services to taxonomists for standard genome sequencing and annotation.</title>
        <authorList>
            <consortium name="The Broad Institute Genomics Platform"/>
            <consortium name="The Broad Institute Genome Sequencing Center for Infectious Disease"/>
            <person name="Wu L."/>
            <person name="Ma J."/>
        </authorList>
    </citation>
    <scope>NUCLEOTIDE SEQUENCE [LARGE SCALE GENOMIC DNA]</scope>
    <source>
        <strain evidence="10">JCM 17066</strain>
    </source>
</reference>
<evidence type="ECO:0000313" key="10">
    <source>
        <dbReference type="Proteomes" id="UP001596045"/>
    </source>
</evidence>
<feature type="transmembrane region" description="Helical" evidence="8">
    <location>
        <begin position="300"/>
        <end position="323"/>
    </location>
</feature>